<feature type="compositionally biased region" description="Polar residues" evidence="1">
    <location>
        <begin position="98"/>
        <end position="114"/>
    </location>
</feature>
<sequence length="229" mass="25894">MRTVITRSFTALKSLGEGNLTDLGYLLDAMQSEREVALKHDLKTETDPHREFIYFLNESIENALRCIIERTQTIEQKTEKVPRKESIQQEQIKEASPSIPSLNVTDNGISSAISESEIRKEKDVVRDSNGSNNEEKTDSVTRRGIRETSALRTLKCPVHKCETNAMSLESFVKHLTEEHTTTPAKARIAFGCACGYVGTSPNDARMHRYRCRCCVLTVIERTTCHGLRF</sequence>
<dbReference type="AlphaFoldDB" id="A0AAV5SYN4"/>
<protein>
    <recommendedName>
        <fullName evidence="4">C2H2-type domain-containing protein</fullName>
    </recommendedName>
</protein>
<feature type="region of interest" description="Disordered" evidence="1">
    <location>
        <begin position="79"/>
        <end position="142"/>
    </location>
</feature>
<feature type="compositionally biased region" description="Basic and acidic residues" evidence="1">
    <location>
        <begin position="116"/>
        <end position="126"/>
    </location>
</feature>
<organism evidence="2 3">
    <name type="scientific">Pristionchus entomophagus</name>
    <dbReference type="NCBI Taxonomy" id="358040"/>
    <lineage>
        <taxon>Eukaryota</taxon>
        <taxon>Metazoa</taxon>
        <taxon>Ecdysozoa</taxon>
        <taxon>Nematoda</taxon>
        <taxon>Chromadorea</taxon>
        <taxon>Rhabditida</taxon>
        <taxon>Rhabditina</taxon>
        <taxon>Diplogasteromorpha</taxon>
        <taxon>Diplogasteroidea</taxon>
        <taxon>Neodiplogasteridae</taxon>
        <taxon>Pristionchus</taxon>
    </lineage>
</organism>
<feature type="compositionally biased region" description="Basic and acidic residues" evidence="1">
    <location>
        <begin position="133"/>
        <end position="142"/>
    </location>
</feature>
<name>A0AAV5SYN4_9BILA</name>
<accession>A0AAV5SYN4</accession>
<comment type="caution">
    <text evidence="2">The sequence shown here is derived from an EMBL/GenBank/DDBJ whole genome shotgun (WGS) entry which is preliminary data.</text>
</comment>
<dbReference type="EMBL" id="BTSX01000002">
    <property type="protein sequence ID" value="GMS85185.1"/>
    <property type="molecule type" value="Genomic_DNA"/>
</dbReference>
<dbReference type="Proteomes" id="UP001432027">
    <property type="component" value="Unassembled WGS sequence"/>
</dbReference>
<feature type="compositionally biased region" description="Basic and acidic residues" evidence="1">
    <location>
        <begin position="79"/>
        <end position="93"/>
    </location>
</feature>
<evidence type="ECO:0000313" key="3">
    <source>
        <dbReference type="Proteomes" id="UP001432027"/>
    </source>
</evidence>
<evidence type="ECO:0000313" key="2">
    <source>
        <dbReference type="EMBL" id="GMS85185.1"/>
    </source>
</evidence>
<evidence type="ECO:0000256" key="1">
    <source>
        <dbReference type="SAM" id="MobiDB-lite"/>
    </source>
</evidence>
<reference evidence="2" key="1">
    <citation type="submission" date="2023-10" db="EMBL/GenBank/DDBJ databases">
        <title>Genome assembly of Pristionchus species.</title>
        <authorList>
            <person name="Yoshida K."/>
            <person name="Sommer R.J."/>
        </authorList>
    </citation>
    <scope>NUCLEOTIDE SEQUENCE</scope>
    <source>
        <strain evidence="2">RS0144</strain>
    </source>
</reference>
<proteinExistence type="predicted"/>
<keyword evidence="3" id="KW-1185">Reference proteome</keyword>
<evidence type="ECO:0008006" key="4">
    <source>
        <dbReference type="Google" id="ProtNLM"/>
    </source>
</evidence>
<gene>
    <name evidence="2" type="ORF">PENTCL1PPCAC_7360</name>
</gene>